<organism evidence="2 3">
    <name type="scientific">Stylosanthes scabra</name>
    <dbReference type="NCBI Taxonomy" id="79078"/>
    <lineage>
        <taxon>Eukaryota</taxon>
        <taxon>Viridiplantae</taxon>
        <taxon>Streptophyta</taxon>
        <taxon>Embryophyta</taxon>
        <taxon>Tracheophyta</taxon>
        <taxon>Spermatophyta</taxon>
        <taxon>Magnoliopsida</taxon>
        <taxon>eudicotyledons</taxon>
        <taxon>Gunneridae</taxon>
        <taxon>Pentapetalae</taxon>
        <taxon>rosids</taxon>
        <taxon>fabids</taxon>
        <taxon>Fabales</taxon>
        <taxon>Fabaceae</taxon>
        <taxon>Papilionoideae</taxon>
        <taxon>50 kb inversion clade</taxon>
        <taxon>dalbergioids sensu lato</taxon>
        <taxon>Dalbergieae</taxon>
        <taxon>Pterocarpus clade</taxon>
        <taxon>Stylosanthes</taxon>
    </lineage>
</organism>
<reference evidence="2 3" key="1">
    <citation type="journal article" date="2023" name="Plants (Basel)">
        <title>Bridging the Gap: Combining Genomics and Transcriptomics Approaches to Understand Stylosanthes scabra, an Orphan Legume from the Brazilian Caatinga.</title>
        <authorList>
            <person name="Ferreira-Neto J.R.C."/>
            <person name="da Silva M.D."/>
            <person name="Binneck E."/>
            <person name="de Melo N.F."/>
            <person name="da Silva R.H."/>
            <person name="de Melo A.L.T.M."/>
            <person name="Pandolfi V."/>
            <person name="Bustamante F.O."/>
            <person name="Brasileiro-Vidal A.C."/>
            <person name="Benko-Iseppon A.M."/>
        </authorList>
    </citation>
    <scope>NUCLEOTIDE SEQUENCE [LARGE SCALE GENOMIC DNA]</scope>
    <source>
        <tissue evidence="2">Leaves</tissue>
    </source>
</reference>
<protein>
    <submittedName>
        <fullName evidence="2">Uncharacterized protein</fullName>
    </submittedName>
</protein>
<name>A0ABU6XVQ3_9FABA</name>
<feature type="region of interest" description="Disordered" evidence="1">
    <location>
        <begin position="1"/>
        <end position="24"/>
    </location>
</feature>
<gene>
    <name evidence="2" type="ORF">PIB30_096279</name>
</gene>
<accession>A0ABU6XVQ3</accession>
<evidence type="ECO:0000313" key="3">
    <source>
        <dbReference type="Proteomes" id="UP001341840"/>
    </source>
</evidence>
<comment type="caution">
    <text evidence="2">The sequence shown here is derived from an EMBL/GenBank/DDBJ whole genome shotgun (WGS) entry which is preliminary data.</text>
</comment>
<sequence>ANPTDPVHVPDHPQKRTSGGRSFTPQSYISKSYGVSCDHFVVRIQRCRSIYA</sequence>
<feature type="non-terminal residue" evidence="2">
    <location>
        <position position="1"/>
    </location>
</feature>
<dbReference type="Proteomes" id="UP001341840">
    <property type="component" value="Unassembled WGS sequence"/>
</dbReference>
<proteinExistence type="predicted"/>
<evidence type="ECO:0000256" key="1">
    <source>
        <dbReference type="SAM" id="MobiDB-lite"/>
    </source>
</evidence>
<keyword evidence="3" id="KW-1185">Reference proteome</keyword>
<evidence type="ECO:0000313" key="2">
    <source>
        <dbReference type="EMBL" id="MED6201570.1"/>
    </source>
</evidence>
<dbReference type="EMBL" id="JASCZI010213718">
    <property type="protein sequence ID" value="MED6201570.1"/>
    <property type="molecule type" value="Genomic_DNA"/>
</dbReference>